<keyword evidence="1 7" id="KW-0479">Metal-binding</keyword>
<dbReference type="FunFam" id="2.10.230.10:FF:000001">
    <property type="entry name" value="DnaJ subfamily A member 2"/>
    <property type="match status" value="1"/>
</dbReference>
<dbReference type="HOGENOM" id="CLU_017633_0_3_1"/>
<dbReference type="GO" id="GO:0008270">
    <property type="term" value="F:zinc ion binding"/>
    <property type="evidence" value="ECO:0007669"/>
    <property type="project" value="UniProtKB-KW"/>
</dbReference>
<evidence type="ECO:0000256" key="4">
    <source>
        <dbReference type="ARBA" id="ARBA00022833"/>
    </source>
</evidence>
<dbReference type="InterPro" id="IPR012724">
    <property type="entry name" value="DnaJ"/>
</dbReference>
<feature type="region of interest" description="Disordered" evidence="8">
    <location>
        <begin position="436"/>
        <end position="507"/>
    </location>
</feature>
<dbReference type="EMBL" id="KN824290">
    <property type="protein sequence ID" value="KIM29105.1"/>
    <property type="molecule type" value="Genomic_DNA"/>
</dbReference>
<feature type="compositionally biased region" description="Low complexity" evidence="8">
    <location>
        <begin position="443"/>
        <end position="454"/>
    </location>
</feature>
<dbReference type="InterPro" id="IPR036869">
    <property type="entry name" value="J_dom_sf"/>
</dbReference>
<feature type="compositionally biased region" description="Pro residues" evidence="8">
    <location>
        <begin position="497"/>
        <end position="507"/>
    </location>
</feature>
<dbReference type="SUPFAM" id="SSF46565">
    <property type="entry name" value="Chaperone J-domain"/>
    <property type="match status" value="1"/>
</dbReference>
<evidence type="ECO:0000313" key="11">
    <source>
        <dbReference type="EMBL" id="KIM29105.1"/>
    </source>
</evidence>
<dbReference type="CDD" id="cd10719">
    <property type="entry name" value="DnaJ_zf"/>
    <property type="match status" value="1"/>
</dbReference>
<dbReference type="PROSITE" id="PS00636">
    <property type="entry name" value="DNAJ_1"/>
    <property type="match status" value="1"/>
</dbReference>
<evidence type="ECO:0000256" key="7">
    <source>
        <dbReference type="PROSITE-ProRule" id="PRU00546"/>
    </source>
</evidence>
<feature type="compositionally biased region" description="Low complexity" evidence="8">
    <location>
        <begin position="486"/>
        <end position="496"/>
    </location>
</feature>
<feature type="domain" description="J" evidence="9">
    <location>
        <begin position="73"/>
        <end position="137"/>
    </location>
</feature>
<protein>
    <recommendedName>
        <fullName evidence="6">DnaJ homolog 1, mitochondrial</fullName>
    </recommendedName>
</protein>
<dbReference type="HAMAP" id="MF_01152">
    <property type="entry name" value="DnaJ"/>
    <property type="match status" value="1"/>
</dbReference>
<sequence>MKGPALSTSTRFTRNAIAGSSNARPKCRLAAVHARPLCTTRSSNGLKDVYRLRNSIYIETRRSFHSSSPVSKNPYTVLGVQKDASGSDIKKAYFQLAKKYHPDTNKDPASKDRFQEIQSAYETLGDDQKRAAYDTYGEASQQPGFGESPFGGAGNPFAGGRTGGFSGFSSGGASMEDLFSSLFGGATSGGGRGGRMSSRGDDLEASISVSFMEGAKGTSKTINIMPVADCNTCTGSGLKPGTKRTECKACHGTGTQTFVLNSGFQMASTCMSCQGSGSTIPRGGECDDCGGVGKIKYRKQIKIDVPAGVEDGMTIRVPGEGDAPMTKKGSKGDLLVRVNVGSSDVFRRQGTHLYHDASIPLHTAVLGGRVRVPTLDGDVEVRVSPGTQPGEDCVLRGRGVDSISRKGSKGDLFISFSVEIPRSLTRSQRELMERYADDVEGRSSTPASAASSSSSGGGGATGSGDSQKSSRTPPPDEGRRDSGATGKQKQGPGEQQQPPPPQQAGTL</sequence>
<keyword evidence="5" id="KW-0143">Chaperone</keyword>
<evidence type="ECO:0000256" key="3">
    <source>
        <dbReference type="ARBA" id="ARBA00022771"/>
    </source>
</evidence>
<dbReference type="GO" id="GO:0005524">
    <property type="term" value="F:ATP binding"/>
    <property type="evidence" value="ECO:0007669"/>
    <property type="project" value="InterPro"/>
</dbReference>
<gene>
    <name evidence="11" type="ORF">M408DRAFT_329113</name>
</gene>
<evidence type="ECO:0000256" key="8">
    <source>
        <dbReference type="SAM" id="MobiDB-lite"/>
    </source>
</evidence>
<feature type="zinc finger region" description="CR-type" evidence="7">
    <location>
        <begin position="217"/>
        <end position="298"/>
    </location>
</feature>
<name>A0A0C3AX67_SERVB</name>
<dbReference type="GO" id="GO:0042026">
    <property type="term" value="P:protein refolding"/>
    <property type="evidence" value="ECO:0007669"/>
    <property type="project" value="TreeGrafter"/>
</dbReference>
<evidence type="ECO:0000256" key="6">
    <source>
        <dbReference type="ARBA" id="ARBA00072890"/>
    </source>
</evidence>
<evidence type="ECO:0000256" key="2">
    <source>
        <dbReference type="ARBA" id="ARBA00022737"/>
    </source>
</evidence>
<feature type="region of interest" description="Disordered" evidence="8">
    <location>
        <begin position="138"/>
        <end position="157"/>
    </location>
</feature>
<dbReference type="Proteomes" id="UP000054097">
    <property type="component" value="Unassembled WGS sequence"/>
</dbReference>
<accession>A0A0C3AX67</accession>
<dbReference type="FunFam" id="2.60.260.20:FF:000005">
    <property type="entry name" value="Chaperone protein dnaJ 1, mitochondrial"/>
    <property type="match status" value="1"/>
</dbReference>
<dbReference type="InterPro" id="IPR018253">
    <property type="entry name" value="DnaJ_domain_CS"/>
</dbReference>
<dbReference type="GO" id="GO:0051082">
    <property type="term" value="F:unfolded protein binding"/>
    <property type="evidence" value="ECO:0007669"/>
    <property type="project" value="InterPro"/>
</dbReference>
<dbReference type="PANTHER" id="PTHR43096:SF52">
    <property type="entry name" value="DNAJ HOMOLOG 1, MITOCHONDRIAL-RELATED"/>
    <property type="match status" value="1"/>
</dbReference>
<proteinExistence type="inferred from homology"/>
<dbReference type="STRING" id="933852.A0A0C3AX67"/>
<dbReference type="GO" id="GO:0005737">
    <property type="term" value="C:cytoplasm"/>
    <property type="evidence" value="ECO:0007669"/>
    <property type="project" value="TreeGrafter"/>
</dbReference>
<dbReference type="Gene3D" id="2.60.260.20">
    <property type="entry name" value="Urease metallochaperone UreE, N-terminal domain"/>
    <property type="match status" value="2"/>
</dbReference>
<dbReference type="InterPro" id="IPR036410">
    <property type="entry name" value="HSP_DnaJ_Cys-rich_dom_sf"/>
</dbReference>
<dbReference type="PANTHER" id="PTHR43096">
    <property type="entry name" value="DNAJ HOMOLOG 1, MITOCHONDRIAL-RELATED"/>
    <property type="match status" value="1"/>
</dbReference>
<evidence type="ECO:0000259" key="9">
    <source>
        <dbReference type="PROSITE" id="PS50076"/>
    </source>
</evidence>
<dbReference type="CDD" id="cd06257">
    <property type="entry name" value="DnaJ"/>
    <property type="match status" value="1"/>
</dbReference>
<keyword evidence="4 7" id="KW-0862">Zinc</keyword>
<dbReference type="Pfam" id="PF01556">
    <property type="entry name" value="DnaJ_C"/>
    <property type="match status" value="1"/>
</dbReference>
<dbReference type="InterPro" id="IPR008971">
    <property type="entry name" value="HSP40/DnaJ_pept-bd"/>
</dbReference>
<dbReference type="OrthoDB" id="10256793at2759"/>
<dbReference type="Gene3D" id="2.10.230.10">
    <property type="entry name" value="Heat shock protein DnaJ, cysteine-rich domain"/>
    <property type="match status" value="1"/>
</dbReference>
<dbReference type="InterPro" id="IPR002939">
    <property type="entry name" value="DnaJ_C"/>
</dbReference>
<dbReference type="Gene3D" id="1.10.287.110">
    <property type="entry name" value="DnaJ domain"/>
    <property type="match status" value="1"/>
</dbReference>
<keyword evidence="2" id="KW-0677">Repeat</keyword>
<dbReference type="PRINTS" id="PR00625">
    <property type="entry name" value="JDOMAIN"/>
</dbReference>
<dbReference type="PROSITE" id="PS50076">
    <property type="entry name" value="DNAJ_2"/>
    <property type="match status" value="1"/>
</dbReference>
<dbReference type="InterPro" id="IPR001305">
    <property type="entry name" value="HSP_DnaJ_Cys-rich_dom"/>
</dbReference>
<reference evidence="11 12" key="1">
    <citation type="submission" date="2014-04" db="EMBL/GenBank/DDBJ databases">
        <authorList>
            <consortium name="DOE Joint Genome Institute"/>
            <person name="Kuo A."/>
            <person name="Zuccaro A."/>
            <person name="Kohler A."/>
            <person name="Nagy L.G."/>
            <person name="Floudas D."/>
            <person name="Copeland A."/>
            <person name="Barry K.W."/>
            <person name="Cichocki N."/>
            <person name="Veneault-Fourrey C."/>
            <person name="LaButti K."/>
            <person name="Lindquist E.A."/>
            <person name="Lipzen A."/>
            <person name="Lundell T."/>
            <person name="Morin E."/>
            <person name="Murat C."/>
            <person name="Sun H."/>
            <person name="Tunlid A."/>
            <person name="Henrissat B."/>
            <person name="Grigoriev I.V."/>
            <person name="Hibbett D.S."/>
            <person name="Martin F."/>
            <person name="Nordberg H.P."/>
            <person name="Cantor M.N."/>
            <person name="Hua S.X."/>
        </authorList>
    </citation>
    <scope>NUCLEOTIDE SEQUENCE [LARGE SCALE GENOMIC DNA]</scope>
    <source>
        <strain evidence="11 12">MAFF 305830</strain>
    </source>
</reference>
<reference evidence="12" key="2">
    <citation type="submission" date="2015-01" db="EMBL/GenBank/DDBJ databases">
        <title>Evolutionary Origins and Diversification of the Mycorrhizal Mutualists.</title>
        <authorList>
            <consortium name="DOE Joint Genome Institute"/>
            <consortium name="Mycorrhizal Genomics Consortium"/>
            <person name="Kohler A."/>
            <person name="Kuo A."/>
            <person name="Nagy L.G."/>
            <person name="Floudas D."/>
            <person name="Copeland A."/>
            <person name="Barry K.W."/>
            <person name="Cichocki N."/>
            <person name="Veneault-Fourrey C."/>
            <person name="LaButti K."/>
            <person name="Lindquist E.A."/>
            <person name="Lipzen A."/>
            <person name="Lundell T."/>
            <person name="Morin E."/>
            <person name="Murat C."/>
            <person name="Riley R."/>
            <person name="Ohm R."/>
            <person name="Sun H."/>
            <person name="Tunlid A."/>
            <person name="Henrissat B."/>
            <person name="Grigoriev I.V."/>
            <person name="Hibbett D.S."/>
            <person name="Martin F."/>
        </authorList>
    </citation>
    <scope>NUCLEOTIDE SEQUENCE [LARGE SCALE GENOMIC DNA]</scope>
    <source>
        <strain evidence="12">MAFF 305830</strain>
    </source>
</reference>
<keyword evidence="12" id="KW-1185">Reference proteome</keyword>
<dbReference type="GO" id="GO:0031072">
    <property type="term" value="F:heat shock protein binding"/>
    <property type="evidence" value="ECO:0007669"/>
    <property type="project" value="InterPro"/>
</dbReference>
<dbReference type="SUPFAM" id="SSF49493">
    <property type="entry name" value="HSP40/DnaJ peptide-binding domain"/>
    <property type="match status" value="2"/>
</dbReference>
<dbReference type="CDD" id="cd10747">
    <property type="entry name" value="DnaJ_C"/>
    <property type="match status" value="1"/>
</dbReference>
<dbReference type="SMART" id="SM00271">
    <property type="entry name" value="DnaJ"/>
    <property type="match status" value="1"/>
</dbReference>
<organism evidence="11 12">
    <name type="scientific">Serendipita vermifera MAFF 305830</name>
    <dbReference type="NCBI Taxonomy" id="933852"/>
    <lineage>
        <taxon>Eukaryota</taxon>
        <taxon>Fungi</taxon>
        <taxon>Dikarya</taxon>
        <taxon>Basidiomycota</taxon>
        <taxon>Agaricomycotina</taxon>
        <taxon>Agaricomycetes</taxon>
        <taxon>Sebacinales</taxon>
        <taxon>Serendipitaceae</taxon>
        <taxon>Serendipita</taxon>
    </lineage>
</organism>
<dbReference type="PROSITE" id="PS51188">
    <property type="entry name" value="ZF_CR"/>
    <property type="match status" value="1"/>
</dbReference>
<dbReference type="GO" id="GO:0009408">
    <property type="term" value="P:response to heat"/>
    <property type="evidence" value="ECO:0007669"/>
    <property type="project" value="InterPro"/>
</dbReference>
<evidence type="ECO:0000313" key="12">
    <source>
        <dbReference type="Proteomes" id="UP000054097"/>
    </source>
</evidence>
<dbReference type="InterPro" id="IPR001623">
    <property type="entry name" value="DnaJ_domain"/>
</dbReference>
<dbReference type="AlphaFoldDB" id="A0A0C3AX67"/>
<evidence type="ECO:0000256" key="5">
    <source>
        <dbReference type="ARBA" id="ARBA00023186"/>
    </source>
</evidence>
<evidence type="ECO:0000256" key="1">
    <source>
        <dbReference type="ARBA" id="ARBA00022723"/>
    </source>
</evidence>
<dbReference type="Pfam" id="PF00684">
    <property type="entry name" value="DnaJ_CXXCXGXG"/>
    <property type="match status" value="1"/>
</dbReference>
<feature type="domain" description="CR-type" evidence="10">
    <location>
        <begin position="217"/>
        <end position="298"/>
    </location>
</feature>
<dbReference type="Pfam" id="PF00226">
    <property type="entry name" value="DnaJ"/>
    <property type="match status" value="1"/>
</dbReference>
<dbReference type="SUPFAM" id="SSF57938">
    <property type="entry name" value="DnaJ/Hsp40 cysteine-rich domain"/>
    <property type="match status" value="1"/>
</dbReference>
<evidence type="ECO:0000259" key="10">
    <source>
        <dbReference type="PROSITE" id="PS51188"/>
    </source>
</evidence>
<keyword evidence="3 7" id="KW-0863">Zinc-finger</keyword>